<comment type="caution">
    <text evidence="1">The sequence shown here is derived from an EMBL/GenBank/DDBJ whole genome shotgun (WGS) entry which is preliminary data.</text>
</comment>
<dbReference type="Pfam" id="PF13554">
    <property type="entry name" value="Phage_tail_terminator_5"/>
    <property type="match status" value="1"/>
</dbReference>
<organism evidence="1 2">
    <name type="scientific">Sulfitobacter porphyrae</name>
    <dbReference type="NCBI Taxonomy" id="1246864"/>
    <lineage>
        <taxon>Bacteria</taxon>
        <taxon>Pseudomonadati</taxon>
        <taxon>Pseudomonadota</taxon>
        <taxon>Alphaproteobacteria</taxon>
        <taxon>Rhodobacterales</taxon>
        <taxon>Roseobacteraceae</taxon>
        <taxon>Sulfitobacter</taxon>
    </lineage>
</organism>
<gene>
    <name evidence="1" type="ORF">ACFQFQ_14600</name>
</gene>
<evidence type="ECO:0000313" key="2">
    <source>
        <dbReference type="Proteomes" id="UP001596353"/>
    </source>
</evidence>
<dbReference type="EMBL" id="JBHSWG010000001">
    <property type="protein sequence ID" value="MFC6760443.1"/>
    <property type="molecule type" value="Genomic_DNA"/>
</dbReference>
<accession>A0ABW2B4E9</accession>
<protein>
    <submittedName>
        <fullName evidence="1">Phage tail terminator-like protein</fullName>
    </submittedName>
</protein>
<name>A0ABW2B4E9_9RHOB</name>
<keyword evidence="2" id="KW-1185">Reference proteome</keyword>
<evidence type="ECO:0000313" key="1">
    <source>
        <dbReference type="EMBL" id="MFC6760443.1"/>
    </source>
</evidence>
<sequence>MISNTAVSNALGQRLATLDPPLTIGWPNKDVPAGTAHPYLIFDHVPVNRREGTIKGGHTISRGFAQITVMAEIGNFATTATNIAESVAALFPYGLRLTVTGGKVLINQPPEVQQGYPDGAHWRVPVKIPYEARA</sequence>
<dbReference type="Gene3D" id="3.30.2000.20">
    <property type="match status" value="1"/>
</dbReference>
<dbReference type="Proteomes" id="UP001596353">
    <property type="component" value="Unassembled WGS sequence"/>
</dbReference>
<dbReference type="InterPro" id="IPR025395">
    <property type="entry name" value="Phage_tail_terminator-like"/>
</dbReference>
<reference evidence="2" key="1">
    <citation type="journal article" date="2019" name="Int. J. Syst. Evol. Microbiol.">
        <title>The Global Catalogue of Microorganisms (GCM) 10K type strain sequencing project: providing services to taxonomists for standard genome sequencing and annotation.</title>
        <authorList>
            <consortium name="The Broad Institute Genomics Platform"/>
            <consortium name="The Broad Institute Genome Sequencing Center for Infectious Disease"/>
            <person name="Wu L."/>
            <person name="Ma J."/>
        </authorList>
    </citation>
    <scope>NUCLEOTIDE SEQUENCE [LARGE SCALE GENOMIC DNA]</scope>
    <source>
        <strain evidence="2">CCUG 66188</strain>
    </source>
</reference>
<proteinExistence type="predicted"/>